<gene>
    <name evidence="3" type="ORF">LCGC14_2825950</name>
</gene>
<reference evidence="3" key="1">
    <citation type="journal article" date="2015" name="Nature">
        <title>Complex archaea that bridge the gap between prokaryotes and eukaryotes.</title>
        <authorList>
            <person name="Spang A."/>
            <person name="Saw J.H."/>
            <person name="Jorgensen S.L."/>
            <person name="Zaremba-Niedzwiedzka K."/>
            <person name="Martijn J."/>
            <person name="Lind A.E."/>
            <person name="van Eijk R."/>
            <person name="Schleper C."/>
            <person name="Guy L."/>
            <person name="Ettema T.J."/>
        </authorList>
    </citation>
    <scope>NUCLEOTIDE SEQUENCE</scope>
</reference>
<accession>A0A0F8Z291</accession>
<comment type="caution">
    <text evidence="3">The sequence shown here is derived from an EMBL/GenBank/DDBJ whole genome shotgun (WGS) entry which is preliminary data.</text>
</comment>
<organism evidence="3">
    <name type="scientific">marine sediment metagenome</name>
    <dbReference type="NCBI Taxonomy" id="412755"/>
    <lineage>
        <taxon>unclassified sequences</taxon>
        <taxon>metagenomes</taxon>
        <taxon>ecological metagenomes</taxon>
    </lineage>
</organism>
<keyword evidence="2" id="KW-0472">Membrane</keyword>
<protein>
    <submittedName>
        <fullName evidence="3">Uncharacterized protein</fullName>
    </submittedName>
</protein>
<evidence type="ECO:0000256" key="1">
    <source>
        <dbReference type="SAM" id="MobiDB-lite"/>
    </source>
</evidence>
<feature type="compositionally biased region" description="Basic and acidic residues" evidence="1">
    <location>
        <begin position="69"/>
        <end position="89"/>
    </location>
</feature>
<feature type="transmembrane region" description="Helical" evidence="2">
    <location>
        <begin position="21"/>
        <end position="44"/>
    </location>
</feature>
<evidence type="ECO:0000256" key="2">
    <source>
        <dbReference type="SAM" id="Phobius"/>
    </source>
</evidence>
<proteinExistence type="predicted"/>
<dbReference type="AlphaFoldDB" id="A0A0F8Z291"/>
<keyword evidence="2" id="KW-0812">Transmembrane</keyword>
<dbReference type="EMBL" id="LAZR01053697">
    <property type="protein sequence ID" value="KKK80190.1"/>
    <property type="molecule type" value="Genomic_DNA"/>
</dbReference>
<sequence length="97" mass="10822">MLMKDEIIQSKKCSPFWSAGLSLEALATIIATIALFGFPYQIVWGQAKSQDHSRSNSFVEKIEMRTCSDVKKDDTSSSSKTLKDVENMDSRSLVSVK</sequence>
<name>A0A0F8Z291_9ZZZZ</name>
<evidence type="ECO:0000313" key="3">
    <source>
        <dbReference type="EMBL" id="KKK80190.1"/>
    </source>
</evidence>
<feature type="non-terminal residue" evidence="3">
    <location>
        <position position="97"/>
    </location>
</feature>
<keyword evidence="2" id="KW-1133">Transmembrane helix</keyword>
<feature type="region of interest" description="Disordered" evidence="1">
    <location>
        <begin position="69"/>
        <end position="97"/>
    </location>
</feature>